<evidence type="ECO:0000313" key="2">
    <source>
        <dbReference type="EMBL" id="AZZ55402.1"/>
    </source>
</evidence>
<sequence>MTDEERAILDELGRWAERVAEGGWSIDAMTTPLHDVAGDYTAWRFADGVLTFELVDVMGKGVSAALVAAAIHSAFQARPSLPPADAVTAVNHVRYRAGGATRSRQWRFRLRGCGARADPAAPLRWIN</sequence>
<dbReference type="AlphaFoldDB" id="A0AAD1ADG2"/>
<dbReference type="InterPro" id="IPR036457">
    <property type="entry name" value="PPM-type-like_dom_sf"/>
</dbReference>
<dbReference type="EMBL" id="CP028130">
    <property type="protein sequence ID" value="AZZ55402.1"/>
    <property type="molecule type" value="Genomic_DNA"/>
</dbReference>
<dbReference type="RefSeq" id="WP_104264596.1">
    <property type="nucleotide sequence ID" value="NZ_CP028130.1"/>
</dbReference>
<dbReference type="Gene3D" id="3.60.40.10">
    <property type="entry name" value="PPM-type phosphatase domain"/>
    <property type="match status" value="1"/>
</dbReference>
<gene>
    <name evidence="2" type="ORF">C7V51_05520</name>
</gene>
<accession>A0AAD1ADG2</accession>
<feature type="domain" description="PPM-type phosphatase" evidence="1">
    <location>
        <begin position="50"/>
        <end position="94"/>
    </location>
</feature>
<organism evidence="2 3">
    <name type="scientific">Rathayibacter iranicus</name>
    <dbReference type="NCBI Taxonomy" id="59737"/>
    <lineage>
        <taxon>Bacteria</taxon>
        <taxon>Bacillati</taxon>
        <taxon>Actinomycetota</taxon>
        <taxon>Actinomycetes</taxon>
        <taxon>Micrococcales</taxon>
        <taxon>Microbacteriaceae</taxon>
        <taxon>Rathayibacter</taxon>
    </lineage>
</organism>
<evidence type="ECO:0000313" key="3">
    <source>
        <dbReference type="Proteomes" id="UP000283946"/>
    </source>
</evidence>
<reference evidence="2 3" key="1">
    <citation type="submission" date="2018-03" db="EMBL/GenBank/DDBJ databases">
        <title>Bacteriophage NCPPB3778 and a type I-E CRISPR drive the evolution of the US Biological Select Agent, Rathayibacter toxicus.</title>
        <authorList>
            <person name="Davis E.W.II."/>
            <person name="Tabima J.F."/>
            <person name="Weisberg A.J."/>
            <person name="Dantas Lopes L."/>
            <person name="Wiseman M.S."/>
            <person name="Wiseman M.S."/>
            <person name="Pupko T."/>
            <person name="Belcher M.S."/>
            <person name="Sechler A.J."/>
            <person name="Tancos M.A."/>
            <person name="Schroeder B.K."/>
            <person name="Murray T.D."/>
            <person name="Luster D.G."/>
            <person name="Schneider W.L."/>
            <person name="Rogers E."/>
            <person name="Andreote F.D."/>
            <person name="Grunwald N.J."/>
            <person name="Putnam M.L."/>
            <person name="Chang J.H."/>
        </authorList>
    </citation>
    <scope>NUCLEOTIDE SEQUENCE [LARGE SCALE GENOMIC DNA]</scope>
    <source>
        <strain evidence="2 3">NCCPB 2253</strain>
    </source>
</reference>
<dbReference type="InterPro" id="IPR001932">
    <property type="entry name" value="PPM-type_phosphatase-like_dom"/>
</dbReference>
<protein>
    <recommendedName>
        <fullName evidence="1">PPM-type phosphatase domain-containing protein</fullName>
    </recommendedName>
</protein>
<dbReference type="KEGG" id="ria:C7V51_05520"/>
<dbReference type="Pfam" id="PF07228">
    <property type="entry name" value="SpoIIE"/>
    <property type="match status" value="1"/>
</dbReference>
<proteinExistence type="predicted"/>
<name>A0AAD1ADG2_9MICO</name>
<dbReference type="Proteomes" id="UP000283946">
    <property type="component" value="Chromosome"/>
</dbReference>
<evidence type="ECO:0000259" key="1">
    <source>
        <dbReference type="Pfam" id="PF07228"/>
    </source>
</evidence>